<gene>
    <name evidence="1" type="ORF">GCM10022419_055730</name>
</gene>
<organism evidence="1 2">
    <name type="scientific">Nonomuraea rosea</name>
    <dbReference type="NCBI Taxonomy" id="638574"/>
    <lineage>
        <taxon>Bacteria</taxon>
        <taxon>Bacillati</taxon>
        <taxon>Actinomycetota</taxon>
        <taxon>Actinomycetes</taxon>
        <taxon>Streptosporangiales</taxon>
        <taxon>Streptosporangiaceae</taxon>
        <taxon>Nonomuraea</taxon>
    </lineage>
</organism>
<keyword evidence="2" id="KW-1185">Reference proteome</keyword>
<comment type="caution">
    <text evidence="1">The sequence shown here is derived from an EMBL/GenBank/DDBJ whole genome shotgun (WGS) entry which is preliminary data.</text>
</comment>
<evidence type="ECO:0000313" key="2">
    <source>
        <dbReference type="Proteomes" id="UP001500630"/>
    </source>
</evidence>
<reference evidence="2" key="1">
    <citation type="journal article" date="2019" name="Int. J. Syst. Evol. Microbiol.">
        <title>The Global Catalogue of Microorganisms (GCM) 10K type strain sequencing project: providing services to taxonomists for standard genome sequencing and annotation.</title>
        <authorList>
            <consortium name="The Broad Institute Genomics Platform"/>
            <consortium name="The Broad Institute Genome Sequencing Center for Infectious Disease"/>
            <person name="Wu L."/>
            <person name="Ma J."/>
        </authorList>
    </citation>
    <scope>NUCLEOTIDE SEQUENCE [LARGE SCALE GENOMIC DNA]</scope>
    <source>
        <strain evidence="2">JCM 17326</strain>
    </source>
</reference>
<dbReference type="Proteomes" id="UP001500630">
    <property type="component" value="Unassembled WGS sequence"/>
</dbReference>
<sequence length="103" mass="11589">MAVMRHAYAARHRLAYIADGEYLTDIDPAFPRRRHGADLTGSINTFVSSALIRLPMTASRTPSRRPWNLPVGPPKSWFPHSTCATLPLAPPYPWPTERLDHLS</sequence>
<name>A0ABP6XKK7_9ACTN</name>
<dbReference type="EMBL" id="BAABDQ010000012">
    <property type="protein sequence ID" value="GAA3567769.1"/>
    <property type="molecule type" value="Genomic_DNA"/>
</dbReference>
<accession>A0ABP6XKK7</accession>
<protein>
    <submittedName>
        <fullName evidence="1">Uncharacterized protein</fullName>
    </submittedName>
</protein>
<evidence type="ECO:0000313" key="1">
    <source>
        <dbReference type="EMBL" id="GAA3567769.1"/>
    </source>
</evidence>
<proteinExistence type="predicted"/>